<dbReference type="InterPro" id="IPR021148">
    <property type="entry name" value="Polysacc_synth_dom"/>
</dbReference>
<feature type="domain" description="Polysaccharide biosynthesis" evidence="1">
    <location>
        <begin position="72"/>
        <end position="197"/>
    </location>
</feature>
<protein>
    <recommendedName>
        <fullName evidence="1">Polysaccharide biosynthesis domain-containing protein</fullName>
    </recommendedName>
</protein>
<sequence>MSLEQILFLHLSAVQLEEICAIPSDRTAPPVLPPFFMAQQQRVVVQAADPRTMSAADRARLDSASVANDARLEAAWAERAAKFAQTYLKLVMSIPDRRGLRLTPHDDEIYQQFRAIFPTMNVQALSDADMKSPAAKDQWRPFLLTWEHKVKDFNMGTLLRVDSRRGYSQTNTVIAPRAQFYAVEVARLREGHNEAIQDDSDI</sequence>
<dbReference type="Proteomes" id="UP001141327">
    <property type="component" value="Unassembled WGS sequence"/>
</dbReference>
<dbReference type="Gene3D" id="1.10.3560.10">
    <property type="entry name" value="yst0336 like domain"/>
    <property type="match status" value="1"/>
</dbReference>
<keyword evidence="3" id="KW-1185">Reference proteome</keyword>
<comment type="caution">
    <text evidence="2">The sequence shown here is derived from an EMBL/GenBank/DDBJ whole genome shotgun (WGS) entry which is preliminary data.</text>
</comment>
<dbReference type="InterPro" id="IPR008476">
    <property type="entry name" value="PBDC1_metazoa/fungi"/>
</dbReference>
<proteinExistence type="predicted"/>
<organism evidence="2 3">
    <name type="scientific">Paratrimastix pyriformis</name>
    <dbReference type="NCBI Taxonomy" id="342808"/>
    <lineage>
        <taxon>Eukaryota</taxon>
        <taxon>Metamonada</taxon>
        <taxon>Preaxostyla</taxon>
        <taxon>Paratrimastigidae</taxon>
        <taxon>Paratrimastix</taxon>
    </lineage>
</organism>
<evidence type="ECO:0000313" key="3">
    <source>
        <dbReference type="Proteomes" id="UP001141327"/>
    </source>
</evidence>
<name>A0ABQ8UM80_9EUKA</name>
<dbReference type="EMBL" id="JAPMOS010000018">
    <property type="protein sequence ID" value="KAJ4459562.1"/>
    <property type="molecule type" value="Genomic_DNA"/>
</dbReference>
<dbReference type="Pfam" id="PF04669">
    <property type="entry name" value="PBDC1"/>
    <property type="match status" value="1"/>
</dbReference>
<accession>A0ABQ8UM80</accession>
<gene>
    <name evidence="2" type="ORF">PAPYR_4281</name>
</gene>
<dbReference type="InterPro" id="IPR023139">
    <property type="entry name" value="PBDC1-like_dom_sf"/>
</dbReference>
<reference evidence="2" key="1">
    <citation type="journal article" date="2022" name="bioRxiv">
        <title>Genomics of Preaxostyla Flagellates Illuminates Evolutionary Transitions and the Path Towards Mitochondrial Loss.</title>
        <authorList>
            <person name="Novak L.V.F."/>
            <person name="Treitli S.C."/>
            <person name="Pyrih J."/>
            <person name="Halakuc P."/>
            <person name="Pipaliya S.V."/>
            <person name="Vacek V."/>
            <person name="Brzon O."/>
            <person name="Soukal P."/>
            <person name="Eme L."/>
            <person name="Dacks J.B."/>
            <person name="Karnkowska A."/>
            <person name="Elias M."/>
            <person name="Hampl V."/>
        </authorList>
    </citation>
    <scope>NUCLEOTIDE SEQUENCE</scope>
    <source>
        <strain evidence="2">RCP-MX</strain>
    </source>
</reference>
<evidence type="ECO:0000313" key="2">
    <source>
        <dbReference type="EMBL" id="KAJ4459562.1"/>
    </source>
</evidence>
<dbReference type="PANTHER" id="PTHR13410">
    <property type="entry name" value="PROTEIN PBDC1"/>
    <property type="match status" value="1"/>
</dbReference>
<evidence type="ECO:0000259" key="1">
    <source>
        <dbReference type="Pfam" id="PF04669"/>
    </source>
</evidence>
<dbReference type="PANTHER" id="PTHR13410:SF9">
    <property type="entry name" value="PROTEIN PBDC1"/>
    <property type="match status" value="1"/>
</dbReference>